<name>E6QAX2_9ZZZZ</name>
<evidence type="ECO:0000256" key="5">
    <source>
        <dbReference type="SAM" id="MobiDB-lite"/>
    </source>
</evidence>
<keyword evidence="4" id="KW-0067">ATP-binding</keyword>
<dbReference type="FunFam" id="3.40.50.300:FF:000468">
    <property type="entry name" value="ATP-dependent RNA helicase RhlE"/>
    <property type="match status" value="1"/>
</dbReference>
<dbReference type="EC" id="3.6.1.-" evidence="7"/>
<dbReference type="GO" id="GO:0005829">
    <property type="term" value="C:cytosol"/>
    <property type="evidence" value="ECO:0007669"/>
    <property type="project" value="TreeGrafter"/>
</dbReference>
<dbReference type="PANTHER" id="PTHR47959:SF13">
    <property type="entry name" value="ATP-DEPENDENT RNA HELICASE RHLE"/>
    <property type="match status" value="1"/>
</dbReference>
<dbReference type="AlphaFoldDB" id="E6QAX2"/>
<dbReference type="GO" id="GO:0003724">
    <property type="term" value="F:RNA helicase activity"/>
    <property type="evidence" value="ECO:0007669"/>
    <property type="project" value="TreeGrafter"/>
</dbReference>
<dbReference type="SUPFAM" id="SSF52540">
    <property type="entry name" value="P-loop containing nucleoside triphosphate hydrolases"/>
    <property type="match status" value="1"/>
</dbReference>
<dbReference type="InterPro" id="IPR001650">
    <property type="entry name" value="Helicase_C-like"/>
</dbReference>
<keyword evidence="3 7" id="KW-0347">Helicase</keyword>
<dbReference type="Gene3D" id="3.40.50.300">
    <property type="entry name" value="P-loop containing nucleotide triphosphate hydrolases"/>
    <property type="match status" value="1"/>
</dbReference>
<evidence type="ECO:0000259" key="6">
    <source>
        <dbReference type="PROSITE" id="PS51194"/>
    </source>
</evidence>
<keyword evidence="1" id="KW-0547">Nucleotide-binding</keyword>
<dbReference type="Pfam" id="PF00271">
    <property type="entry name" value="Helicase_C"/>
    <property type="match status" value="1"/>
</dbReference>
<evidence type="ECO:0000256" key="1">
    <source>
        <dbReference type="ARBA" id="ARBA00022741"/>
    </source>
</evidence>
<feature type="region of interest" description="Disordered" evidence="5">
    <location>
        <begin position="203"/>
        <end position="240"/>
    </location>
</feature>
<proteinExistence type="predicted"/>
<dbReference type="PROSITE" id="PS51194">
    <property type="entry name" value="HELICASE_CTER"/>
    <property type="match status" value="1"/>
</dbReference>
<accession>E6QAX2</accession>
<feature type="domain" description="Helicase C-terminal" evidence="6">
    <location>
        <begin position="55"/>
        <end position="204"/>
    </location>
</feature>
<dbReference type="EMBL" id="CABP01000059">
    <property type="protein sequence ID" value="CBI04348.1"/>
    <property type="molecule type" value="Genomic_DNA"/>
</dbReference>
<dbReference type="GO" id="GO:0005524">
    <property type="term" value="F:ATP binding"/>
    <property type="evidence" value="ECO:0007669"/>
    <property type="project" value="UniProtKB-KW"/>
</dbReference>
<dbReference type="SMART" id="SM00490">
    <property type="entry name" value="HELICc"/>
    <property type="match status" value="1"/>
</dbReference>
<dbReference type="InterPro" id="IPR050079">
    <property type="entry name" value="DEAD_box_RNA_helicase"/>
</dbReference>
<organism evidence="7">
    <name type="scientific">mine drainage metagenome</name>
    <dbReference type="NCBI Taxonomy" id="410659"/>
    <lineage>
        <taxon>unclassified sequences</taxon>
        <taxon>metagenomes</taxon>
        <taxon>ecological metagenomes</taxon>
    </lineage>
</organism>
<sequence length="240" mass="26341">MPKKRQNVLFSVTFSPEIRGLADGLLNNPTSVEVAARNATADNVAQRVFAVDQDRKRELLSHLIEEHQWGQVLVFTRTKHGADRLARHLSQDGMQAMAIHGDKSQGARTRALAEFKEGKVQVLVATDIAARGIDISELPHVVNFELPHVPEDYVHRIGRTGRAGNNGQAVSLVSSEERKQLQDVEKLLRRSFDREIVVGFEPRQSFSGHAPSAAARRPTQAAGRGRPGSGAVPSGRARRA</sequence>
<evidence type="ECO:0000313" key="7">
    <source>
        <dbReference type="EMBL" id="CBI04348.1"/>
    </source>
</evidence>
<comment type="caution">
    <text evidence="7">The sequence shown here is derived from an EMBL/GenBank/DDBJ whole genome shotgun (WGS) entry which is preliminary data.</text>
</comment>
<gene>
    <name evidence="7" type="ORF">CARN5_2229</name>
</gene>
<keyword evidence="2 7" id="KW-0378">Hydrolase</keyword>
<evidence type="ECO:0000256" key="2">
    <source>
        <dbReference type="ARBA" id="ARBA00022801"/>
    </source>
</evidence>
<dbReference type="PANTHER" id="PTHR47959">
    <property type="entry name" value="ATP-DEPENDENT RNA HELICASE RHLE-RELATED"/>
    <property type="match status" value="1"/>
</dbReference>
<dbReference type="CDD" id="cd18787">
    <property type="entry name" value="SF2_C_DEAD"/>
    <property type="match status" value="1"/>
</dbReference>
<reference evidence="7" key="1">
    <citation type="submission" date="2009-10" db="EMBL/GenBank/DDBJ databases">
        <title>Diversity of trophic interactions inside an arsenic-rich microbial ecosystem.</title>
        <authorList>
            <person name="Bertin P.N."/>
            <person name="Heinrich-Salmeron A."/>
            <person name="Pelletier E."/>
            <person name="Goulhen-Chollet F."/>
            <person name="Arsene-Ploetze F."/>
            <person name="Gallien S."/>
            <person name="Calteau A."/>
            <person name="Vallenet D."/>
            <person name="Casiot C."/>
            <person name="Chane-Woon-Ming B."/>
            <person name="Giloteaux L."/>
            <person name="Barakat M."/>
            <person name="Bonnefoy V."/>
            <person name="Bruneel O."/>
            <person name="Chandler M."/>
            <person name="Cleiss J."/>
            <person name="Duran R."/>
            <person name="Elbaz-Poulichet F."/>
            <person name="Fonknechten N."/>
            <person name="Lauga B."/>
            <person name="Mornico D."/>
            <person name="Ortet P."/>
            <person name="Schaeffer C."/>
            <person name="Siguier P."/>
            <person name="Alexander Thil Smith A."/>
            <person name="Van Dorsselaer A."/>
            <person name="Weissenbach J."/>
            <person name="Medigue C."/>
            <person name="Le Paslier D."/>
        </authorList>
    </citation>
    <scope>NUCLEOTIDE SEQUENCE</scope>
</reference>
<evidence type="ECO:0000256" key="3">
    <source>
        <dbReference type="ARBA" id="ARBA00022806"/>
    </source>
</evidence>
<evidence type="ECO:0000256" key="4">
    <source>
        <dbReference type="ARBA" id="ARBA00022840"/>
    </source>
</evidence>
<protein>
    <submittedName>
        <fullName evidence="7">ATP-dependent RNA helicase</fullName>
        <ecNumber evidence="7">3.6.1.-</ecNumber>
    </submittedName>
</protein>
<dbReference type="GO" id="GO:0016787">
    <property type="term" value="F:hydrolase activity"/>
    <property type="evidence" value="ECO:0007669"/>
    <property type="project" value="UniProtKB-KW"/>
</dbReference>
<dbReference type="InterPro" id="IPR027417">
    <property type="entry name" value="P-loop_NTPase"/>
</dbReference>